<feature type="domain" description="Transposon Tn7 transposition protein TnsD C-terminal" evidence="2">
    <location>
        <begin position="199"/>
        <end position="542"/>
    </location>
</feature>
<evidence type="ECO:0000313" key="4">
    <source>
        <dbReference type="Proteomes" id="UP001589773"/>
    </source>
</evidence>
<name>A0ABV6FEU0_9BURK</name>
<protein>
    <submittedName>
        <fullName evidence="3">TnsD family Tn7-like transposition protein</fullName>
    </submittedName>
</protein>
<sequence>MPQLLPDELLYSYIGRVSNLNILGSARRCLQQLFGSCNVIPSPDLPTRLQELQQRLGSSSPLASAIEMIEFGTLYPYHRPFLTPERGETATNLLLHGNGKGLKALIGRLANRFGANPNLRFCAECVQQDLKNHGTPYWHRSHQLPGVTVCPEHETILISQELSGVIDHKQRFILPSYHNLSRSYQKEPPPQQVSFSILSQALLEARLPAHDPLMRKKAYESAINSLGLCKRGRIHYPSLSMALRRHYSEFDGFFHKSRILSTERTPLAWLRPTLERSNRSCHPICHLILIGYLFGSLSNFLKSVEANSKLGHEPEENEQIFSQEFSSEEQAFYRDNSLSCRQVARILGVSVTSVVSRRRSLGVKISARQKYLDDDWLTRIANLLQDGLPITEVASICDVSLSTVYRIMAERPEVATACLSARLKKEKEERRRQWELAAEASHDVGVKAARTAAPAAYAWLRRNDREWLELSCQGFRTERRSYFRVDWGARDLELSERLKQFASTLRLQPSRPRLSRTLLVRQIGEALFRANEQRLPTVKSCLDVLEEPPFSYELHRLDIAIDRLREAGEKLMIWRVQRVAGIKNWTATHTIYTKWKIKKIDRLVYIN</sequence>
<evidence type="ECO:0000259" key="1">
    <source>
        <dbReference type="Pfam" id="PF06527"/>
    </source>
</evidence>
<comment type="caution">
    <text evidence="3">The sequence shown here is derived from an EMBL/GenBank/DDBJ whole genome shotgun (WGS) entry which is preliminary data.</text>
</comment>
<accession>A0ABV6FEU0</accession>
<keyword evidence="4" id="KW-1185">Reference proteome</keyword>
<evidence type="ECO:0000313" key="3">
    <source>
        <dbReference type="EMBL" id="MFC0251555.1"/>
    </source>
</evidence>
<dbReference type="InterPro" id="IPR009492">
    <property type="entry name" value="TniQ"/>
</dbReference>
<proteinExistence type="predicted"/>
<dbReference type="Gene3D" id="1.10.10.60">
    <property type="entry name" value="Homeodomain-like"/>
    <property type="match status" value="1"/>
</dbReference>
<evidence type="ECO:0000259" key="2">
    <source>
        <dbReference type="Pfam" id="PF15978"/>
    </source>
</evidence>
<dbReference type="EMBL" id="JBHLWP010000008">
    <property type="protein sequence ID" value="MFC0251555.1"/>
    <property type="molecule type" value="Genomic_DNA"/>
</dbReference>
<reference evidence="3 4" key="1">
    <citation type="submission" date="2024-09" db="EMBL/GenBank/DDBJ databases">
        <authorList>
            <person name="Sun Q."/>
            <person name="Mori K."/>
        </authorList>
    </citation>
    <scope>NUCLEOTIDE SEQUENCE [LARGE SCALE GENOMIC DNA]</scope>
    <source>
        <strain evidence="3 4">CCM 7792</strain>
    </source>
</reference>
<dbReference type="Pfam" id="PF06527">
    <property type="entry name" value="TniQ"/>
    <property type="match status" value="1"/>
</dbReference>
<dbReference type="InterPro" id="IPR032750">
    <property type="entry name" value="TnsD_C"/>
</dbReference>
<organism evidence="3 4">
    <name type="scientific">Massilia consociata</name>
    <dbReference type="NCBI Taxonomy" id="760117"/>
    <lineage>
        <taxon>Bacteria</taxon>
        <taxon>Pseudomonadati</taxon>
        <taxon>Pseudomonadota</taxon>
        <taxon>Betaproteobacteria</taxon>
        <taxon>Burkholderiales</taxon>
        <taxon>Oxalobacteraceae</taxon>
        <taxon>Telluria group</taxon>
        <taxon>Massilia</taxon>
    </lineage>
</organism>
<dbReference type="Proteomes" id="UP001589773">
    <property type="component" value="Unassembled WGS sequence"/>
</dbReference>
<dbReference type="Pfam" id="PF15978">
    <property type="entry name" value="TnsD"/>
    <property type="match status" value="1"/>
</dbReference>
<feature type="domain" description="TniQ" evidence="1">
    <location>
        <begin position="2"/>
        <end position="156"/>
    </location>
</feature>
<gene>
    <name evidence="3" type="ORF">ACFFJK_06590</name>
</gene>